<sequence>MRLTLLPAFALAVALGAGTAREARGTVTDSQGRPVPGAVLTVAPDPGGPVRTFRAGPDGRFRLTGLLPGQVHWVTCAAPGFQPRLAPLSLAGDDWVRLDLRLLTPVEAANAEPGVPLALPGEAEAMAAGEAYNAAIVPFNAGRFAEAEDGLWTAERLFSAALAAASTPGTRMRIHAARGRNRRILGCCLVERAREGGPEAAQRFARAIPFLEEALARDPGDEAVALRLEEARQDRTHR</sequence>
<dbReference type="RefSeq" id="WP_316411572.1">
    <property type="nucleotide sequence ID" value="NZ_AP027081.1"/>
</dbReference>
<organism evidence="2 3">
    <name type="scientific">Mesoterricola sediminis</name>
    <dbReference type="NCBI Taxonomy" id="2927980"/>
    <lineage>
        <taxon>Bacteria</taxon>
        <taxon>Pseudomonadati</taxon>
        <taxon>Acidobacteriota</taxon>
        <taxon>Holophagae</taxon>
        <taxon>Holophagales</taxon>
        <taxon>Holophagaceae</taxon>
        <taxon>Mesoterricola</taxon>
    </lineage>
</organism>
<gene>
    <name evidence="2" type="ORF">METESE_18780</name>
</gene>
<dbReference type="InterPro" id="IPR008969">
    <property type="entry name" value="CarboxyPept-like_regulatory"/>
</dbReference>
<dbReference type="SUPFAM" id="SSF49464">
    <property type="entry name" value="Carboxypeptidase regulatory domain-like"/>
    <property type="match status" value="1"/>
</dbReference>
<dbReference type="Proteomes" id="UP001228113">
    <property type="component" value="Chromosome"/>
</dbReference>
<name>A0AA48GYU4_9BACT</name>
<protein>
    <recommendedName>
        <fullName evidence="4">Carboxypeptidase regulatory-like domain-containing protein</fullName>
    </recommendedName>
</protein>
<dbReference type="AlphaFoldDB" id="A0AA48GYU4"/>
<proteinExistence type="predicted"/>
<keyword evidence="1" id="KW-0732">Signal</keyword>
<feature type="signal peptide" evidence="1">
    <location>
        <begin position="1"/>
        <end position="22"/>
    </location>
</feature>
<keyword evidence="3" id="KW-1185">Reference proteome</keyword>
<dbReference type="KEGG" id="msea:METESE_18780"/>
<evidence type="ECO:0000256" key="1">
    <source>
        <dbReference type="SAM" id="SignalP"/>
    </source>
</evidence>
<feature type="chain" id="PRO_5041248213" description="Carboxypeptidase regulatory-like domain-containing protein" evidence="1">
    <location>
        <begin position="23"/>
        <end position="238"/>
    </location>
</feature>
<evidence type="ECO:0000313" key="3">
    <source>
        <dbReference type="Proteomes" id="UP001228113"/>
    </source>
</evidence>
<accession>A0AA48GYU4</accession>
<evidence type="ECO:0008006" key="4">
    <source>
        <dbReference type="Google" id="ProtNLM"/>
    </source>
</evidence>
<evidence type="ECO:0000313" key="2">
    <source>
        <dbReference type="EMBL" id="BDU76920.1"/>
    </source>
</evidence>
<dbReference type="Pfam" id="PF13620">
    <property type="entry name" value="CarboxypepD_reg"/>
    <property type="match status" value="1"/>
</dbReference>
<dbReference type="Gene3D" id="2.60.40.1120">
    <property type="entry name" value="Carboxypeptidase-like, regulatory domain"/>
    <property type="match status" value="1"/>
</dbReference>
<dbReference type="EMBL" id="AP027081">
    <property type="protein sequence ID" value="BDU76920.1"/>
    <property type="molecule type" value="Genomic_DNA"/>
</dbReference>
<reference evidence="2" key="1">
    <citation type="journal article" date="2023" name="Int. J. Syst. Evol. Microbiol.">
        <title>Mesoterricola silvestris gen. nov., sp. nov., Mesoterricola sediminis sp. nov., Geothrix oryzae sp. nov., Geothrix edaphica sp. nov., Geothrix rubra sp. nov., and Geothrix limicola sp. nov., six novel members of Acidobacteriota isolated from soils.</title>
        <authorList>
            <person name="Itoh H."/>
            <person name="Sugisawa Y."/>
            <person name="Mise K."/>
            <person name="Xu Z."/>
            <person name="Kuniyasu M."/>
            <person name="Ushijima N."/>
            <person name="Kawano K."/>
            <person name="Kobayashi E."/>
            <person name="Shiratori Y."/>
            <person name="Masuda Y."/>
            <person name="Senoo K."/>
        </authorList>
    </citation>
    <scope>NUCLEOTIDE SEQUENCE</scope>
    <source>
        <strain evidence="2">W786</strain>
    </source>
</reference>